<dbReference type="Pfam" id="PF08350">
    <property type="entry name" value="FilR1_middle"/>
    <property type="match status" value="1"/>
</dbReference>
<gene>
    <name evidence="3" type="ORF">M0R89_01400</name>
</gene>
<keyword evidence="4" id="KW-1185">Reference proteome</keyword>
<protein>
    <submittedName>
        <fullName evidence="3">HTH domain-containing protein</fullName>
    </submittedName>
</protein>
<evidence type="ECO:0000313" key="3">
    <source>
        <dbReference type="EMBL" id="UPV74741.1"/>
    </source>
</evidence>
<dbReference type="Proteomes" id="UP000830729">
    <property type="component" value="Chromosome"/>
</dbReference>
<dbReference type="InterPro" id="IPR036390">
    <property type="entry name" value="WH_DNA-bd_sf"/>
</dbReference>
<dbReference type="Pfam" id="PF25213">
    <property type="entry name" value="HVO_A0261_N"/>
    <property type="match status" value="1"/>
</dbReference>
<dbReference type="InterPro" id="IPR036388">
    <property type="entry name" value="WH-like_DNA-bd_sf"/>
</dbReference>
<dbReference type="KEGG" id="halx:M0R89_01400"/>
<name>A0A8U0HVK4_9EURY</name>
<dbReference type="SUPFAM" id="SSF46785">
    <property type="entry name" value="Winged helix' DNA-binding domain"/>
    <property type="match status" value="1"/>
</dbReference>
<dbReference type="InterPro" id="IPR057527">
    <property type="entry name" value="HVO_A0261-like_N"/>
</dbReference>
<proteinExistence type="predicted"/>
<organism evidence="3 4">
    <name type="scientific">Halorussus limi</name>
    <dbReference type="NCBI Taxonomy" id="2938695"/>
    <lineage>
        <taxon>Archaea</taxon>
        <taxon>Methanobacteriati</taxon>
        <taxon>Methanobacteriota</taxon>
        <taxon>Stenosarchaea group</taxon>
        <taxon>Halobacteria</taxon>
        <taxon>Halobacteriales</taxon>
        <taxon>Haladaptataceae</taxon>
        <taxon>Halorussus</taxon>
    </lineage>
</organism>
<feature type="domain" description="HVO-A0261-like N-terminal" evidence="2">
    <location>
        <begin position="8"/>
        <end position="76"/>
    </location>
</feature>
<dbReference type="Gene3D" id="1.10.10.10">
    <property type="entry name" value="Winged helix-like DNA-binding domain superfamily/Winged helix DNA-binding domain"/>
    <property type="match status" value="1"/>
</dbReference>
<reference evidence="3 4" key="1">
    <citation type="submission" date="2022-04" db="EMBL/GenBank/DDBJ databases">
        <title>Diverse halophilic archaea isolated from saline environments.</title>
        <authorList>
            <person name="Cui H.-L."/>
        </authorList>
    </citation>
    <scope>NUCLEOTIDE SEQUENCE [LARGE SCALE GENOMIC DNA]</scope>
    <source>
        <strain evidence="3 4">XZYJT49</strain>
    </source>
</reference>
<sequence>MRLISKNGRLISELREEVRSKPELAAQLDVSSQTIYRKMRQLNEFGLATRTPDGYRLTEIGEFHARRFVALCDASETVFEVGEVLYEIPGDDLPEIEEFAVAEVTPCRRHAPDAPVEQVTQFISGAQSLRVLLPVFRRGYVDAMAERSDLGTIPVVLEDHAGDRSNGAVERKLDELVSIDAVRVTRTDSRIPVGLFLDEAAKRVAITAIGERGNVAGAIVSSSSSVYDWAEATYDSYDGQVDNTSDAVRPTARDSPV</sequence>
<dbReference type="AlphaFoldDB" id="A0A8U0HVK4"/>
<dbReference type="EMBL" id="CP096659">
    <property type="protein sequence ID" value="UPV74741.1"/>
    <property type="molecule type" value="Genomic_DNA"/>
</dbReference>
<accession>A0A8U0HVK4</accession>
<feature type="domain" description="Methanogenesis regulatory protein FilR1 middle" evidence="1">
    <location>
        <begin position="112"/>
        <end position="237"/>
    </location>
</feature>
<evidence type="ECO:0000259" key="2">
    <source>
        <dbReference type="Pfam" id="PF25213"/>
    </source>
</evidence>
<evidence type="ECO:0000259" key="1">
    <source>
        <dbReference type="Pfam" id="PF08350"/>
    </source>
</evidence>
<dbReference type="InterPro" id="IPR013561">
    <property type="entry name" value="FilR1_middle_dom"/>
</dbReference>
<evidence type="ECO:0000313" key="4">
    <source>
        <dbReference type="Proteomes" id="UP000830729"/>
    </source>
</evidence>
<dbReference type="GeneID" id="72183813"/>
<dbReference type="RefSeq" id="WP_248650784.1">
    <property type="nucleotide sequence ID" value="NZ_CP096659.1"/>
</dbReference>